<name>A0A1I7K8R1_9BURK</name>
<dbReference type="STRING" id="1035707.SAMN05216552_101597"/>
<protein>
    <submittedName>
        <fullName evidence="1">Uncharacterized protein</fullName>
    </submittedName>
</protein>
<organism evidence="1 2">
    <name type="scientific">Pseudoduganella namucuonensis</name>
    <dbReference type="NCBI Taxonomy" id="1035707"/>
    <lineage>
        <taxon>Bacteria</taxon>
        <taxon>Pseudomonadati</taxon>
        <taxon>Pseudomonadota</taxon>
        <taxon>Betaproteobacteria</taxon>
        <taxon>Burkholderiales</taxon>
        <taxon>Oxalobacteraceae</taxon>
        <taxon>Telluria group</taxon>
        <taxon>Pseudoduganella</taxon>
    </lineage>
</organism>
<dbReference type="EMBL" id="FPBO01000015">
    <property type="protein sequence ID" value="SFU93770.1"/>
    <property type="molecule type" value="Genomic_DNA"/>
</dbReference>
<gene>
    <name evidence="1" type="ORF">SAMN05216552_101597</name>
</gene>
<dbReference type="Proteomes" id="UP000199391">
    <property type="component" value="Unassembled WGS sequence"/>
</dbReference>
<dbReference type="RefSeq" id="WP_177307275.1">
    <property type="nucleotide sequence ID" value="NZ_FPBO01000015.1"/>
</dbReference>
<dbReference type="AlphaFoldDB" id="A0A1I7K8R1"/>
<proteinExistence type="predicted"/>
<sequence length="53" mass="6294">MTQTNHPSKYVVREYLERRSQEVKPPPTPEEIRRQLGWGLMMYDQKMNSGGRS</sequence>
<keyword evidence="2" id="KW-1185">Reference proteome</keyword>
<reference evidence="2" key="1">
    <citation type="submission" date="2016-10" db="EMBL/GenBank/DDBJ databases">
        <authorList>
            <person name="Varghese N."/>
            <person name="Submissions S."/>
        </authorList>
    </citation>
    <scope>NUCLEOTIDE SEQUENCE [LARGE SCALE GENOMIC DNA]</scope>
    <source>
        <strain evidence="2">CGMCC 1.11014</strain>
    </source>
</reference>
<evidence type="ECO:0000313" key="1">
    <source>
        <dbReference type="EMBL" id="SFU93770.1"/>
    </source>
</evidence>
<accession>A0A1I7K8R1</accession>
<evidence type="ECO:0000313" key="2">
    <source>
        <dbReference type="Proteomes" id="UP000199391"/>
    </source>
</evidence>